<feature type="non-terminal residue" evidence="2">
    <location>
        <position position="1"/>
    </location>
</feature>
<sequence>PGEPETKSQLSKIHNQKQLFIHHIASYSHWWWRLTGNFYDVSVVGGFNLPVSVTPKGGSQGCQSTSCPAY</sequence>
<dbReference type="EMBL" id="AF457585">
    <property type="protein sequence ID" value="AAN06605.1"/>
    <property type="molecule type" value="Genomic_DNA"/>
</dbReference>
<accession>Q8H6W6</accession>
<organism evidence="2">
    <name type="scientific">Cicer arietinum</name>
    <name type="common">Chickpea</name>
    <name type="synonym">Garbanzo</name>
    <dbReference type="NCBI Taxonomy" id="3827"/>
    <lineage>
        <taxon>Eukaryota</taxon>
        <taxon>Viridiplantae</taxon>
        <taxon>Streptophyta</taxon>
        <taxon>Embryophyta</taxon>
        <taxon>Tracheophyta</taxon>
        <taxon>Spermatophyta</taxon>
        <taxon>Magnoliopsida</taxon>
        <taxon>eudicotyledons</taxon>
        <taxon>Gunneridae</taxon>
        <taxon>Pentapetalae</taxon>
        <taxon>rosids</taxon>
        <taxon>fabids</taxon>
        <taxon>Fabales</taxon>
        <taxon>Fabaceae</taxon>
        <taxon>Papilionoideae</taxon>
        <taxon>50 kb inversion clade</taxon>
        <taxon>NPAAA clade</taxon>
        <taxon>Hologalegina</taxon>
        <taxon>IRL clade</taxon>
        <taxon>Cicereae</taxon>
        <taxon>Cicer</taxon>
    </lineage>
</organism>
<feature type="non-terminal residue" evidence="2">
    <location>
        <position position="70"/>
    </location>
</feature>
<dbReference type="InterPro" id="IPR037176">
    <property type="entry name" value="Osmotin/thaumatin-like_sf"/>
</dbReference>
<dbReference type="AlphaFoldDB" id="Q8H6W6"/>
<dbReference type="SUPFAM" id="SSF49870">
    <property type="entry name" value="Osmotin, thaumatin-like protein"/>
    <property type="match status" value="1"/>
</dbReference>
<proteinExistence type="inferred from homology"/>
<protein>
    <submittedName>
        <fullName evidence="2">PR-5-thaumatin-like protein</fullName>
    </submittedName>
</protein>
<evidence type="ECO:0000256" key="1">
    <source>
        <dbReference type="ARBA" id="ARBA00010607"/>
    </source>
</evidence>
<reference evidence="2" key="1">
    <citation type="journal article" date="2003" name="Theor. Appl. Genet.">
        <title>Molecular markers closely linked to fusarium resistance genes in chickpea show significant alignments to pathogenesis-related genes located on Arabidopsis chromosomes 1 and 5.</title>
        <authorList>
            <person name="Benko-Iseppon A.M."/>
            <person name="Winter P."/>
            <person name="Huettel B."/>
            <person name="Staginnus C."/>
            <person name="Muehlbauer F.J."/>
            <person name="Kahl G."/>
        </authorList>
    </citation>
    <scope>NUCLEOTIDE SEQUENCE</scope>
</reference>
<dbReference type="InterPro" id="IPR001938">
    <property type="entry name" value="Thaumatin"/>
</dbReference>
<dbReference type="Gene3D" id="2.60.110.10">
    <property type="entry name" value="Thaumatin"/>
    <property type="match status" value="1"/>
</dbReference>
<name>Q8H6W6_CICAR</name>
<evidence type="ECO:0000313" key="2">
    <source>
        <dbReference type="EMBL" id="AAN06605.1"/>
    </source>
</evidence>
<dbReference type="Pfam" id="PF00314">
    <property type="entry name" value="Thaumatin"/>
    <property type="match status" value="1"/>
</dbReference>
<reference evidence="2" key="2">
    <citation type="journal article" date="2003" name="Theor. Appl. Genet.">
        <title>Fine Mapping of Fusarium Resistance in Chickpea (Cicer arietinum L.) using DAF (DNA Amplification Fingerprinting).</title>
        <authorList>
            <person name="Benko-Iseppon A.M."/>
            <person name="Winter P."/>
            <person name="Huettel B."/>
            <person name="Kahl G."/>
            <person name="Stagginus C."/>
            <person name="Muehlbauer F."/>
        </authorList>
    </citation>
    <scope>NUCLEOTIDE SEQUENCE</scope>
</reference>
<comment type="similarity">
    <text evidence="1">Belongs to the thaumatin family.</text>
</comment>